<dbReference type="Pfam" id="PF04542">
    <property type="entry name" value="Sigma70_r2"/>
    <property type="match status" value="1"/>
</dbReference>
<dbReference type="GO" id="GO:0006352">
    <property type="term" value="P:DNA-templated transcription initiation"/>
    <property type="evidence" value="ECO:0007669"/>
    <property type="project" value="InterPro"/>
</dbReference>
<evidence type="ECO:0000256" key="6">
    <source>
        <dbReference type="RuleBase" id="RU000716"/>
    </source>
</evidence>
<evidence type="ECO:0000256" key="3">
    <source>
        <dbReference type="ARBA" id="ARBA00023082"/>
    </source>
</evidence>
<protein>
    <recommendedName>
        <fullName evidence="6">RNA polymerase sigma factor</fullName>
    </recommendedName>
</protein>
<name>A0A841K4T1_9BACT</name>
<feature type="compositionally biased region" description="Pro residues" evidence="7">
    <location>
        <begin position="1"/>
        <end position="10"/>
    </location>
</feature>
<dbReference type="Gene3D" id="1.10.1740.10">
    <property type="match status" value="1"/>
</dbReference>
<sequence>MPFRQPLPNPRPDHIRTDPDNPEPHAGTPEADSGDGTRPLPVRSGPDSEVESTSKSDWDEELDSDLEIDIGNDLGDDPEETETMDAGAQPGDENGVDEDMATIALDRPLDSSLEAPSGLRGAGFETGRSATAAELSAMSDAEIMLRVREGDDSGFEYLIQKYHKPMIHFMFRMVHNQAVAEELAQEVFLRVYRSRQSYRAEAKFTTWLYRIATNLGVNHARDTKYERAAQNVYLDQPDPETGTTPDVADLTASVEQELVKDERMRAIRQHVLALPERQRTAVLMHKYQGLDYKQIGEVLKLSESATKSLLFRAYQTLRERLKEFV</sequence>
<keyword evidence="4 6" id="KW-0238">DNA-binding</keyword>
<evidence type="ECO:0000256" key="7">
    <source>
        <dbReference type="SAM" id="MobiDB-lite"/>
    </source>
</evidence>
<reference evidence="10 11" key="1">
    <citation type="submission" date="2020-08" db="EMBL/GenBank/DDBJ databases">
        <title>Genomic Encyclopedia of Type Strains, Phase IV (KMG-IV): sequencing the most valuable type-strain genomes for metagenomic binning, comparative biology and taxonomic classification.</title>
        <authorList>
            <person name="Goeker M."/>
        </authorList>
    </citation>
    <scope>NUCLEOTIDE SEQUENCE [LARGE SCALE GENOMIC DNA]</scope>
    <source>
        <strain evidence="10 11">DSM 103733</strain>
    </source>
</reference>
<dbReference type="EMBL" id="JACHEK010000006">
    <property type="protein sequence ID" value="MBB6145274.1"/>
    <property type="molecule type" value="Genomic_DNA"/>
</dbReference>
<feature type="domain" description="RNA polymerase sigma factor 70 region 4 type 2" evidence="9">
    <location>
        <begin position="266"/>
        <end position="317"/>
    </location>
</feature>
<evidence type="ECO:0000256" key="2">
    <source>
        <dbReference type="ARBA" id="ARBA00023015"/>
    </source>
</evidence>
<accession>A0A841K4T1</accession>
<comment type="similarity">
    <text evidence="1 6">Belongs to the sigma-70 factor family. ECF subfamily.</text>
</comment>
<dbReference type="RefSeq" id="WP_082125843.1">
    <property type="nucleotide sequence ID" value="NZ_JACHEK010000006.1"/>
</dbReference>
<organism evidence="10 11">
    <name type="scientific">Silvibacterium bohemicum</name>
    <dbReference type="NCBI Taxonomy" id="1577686"/>
    <lineage>
        <taxon>Bacteria</taxon>
        <taxon>Pseudomonadati</taxon>
        <taxon>Acidobacteriota</taxon>
        <taxon>Terriglobia</taxon>
        <taxon>Terriglobales</taxon>
        <taxon>Acidobacteriaceae</taxon>
        <taxon>Silvibacterium</taxon>
    </lineage>
</organism>
<keyword evidence="11" id="KW-1185">Reference proteome</keyword>
<dbReference type="InterPro" id="IPR014284">
    <property type="entry name" value="RNA_pol_sigma-70_dom"/>
</dbReference>
<dbReference type="Gene3D" id="1.10.10.10">
    <property type="entry name" value="Winged helix-like DNA-binding domain superfamily/Winged helix DNA-binding domain"/>
    <property type="match status" value="1"/>
</dbReference>
<dbReference type="SUPFAM" id="SSF88946">
    <property type="entry name" value="Sigma2 domain of RNA polymerase sigma factors"/>
    <property type="match status" value="1"/>
</dbReference>
<feature type="compositionally biased region" description="Acidic residues" evidence="7">
    <location>
        <begin position="58"/>
        <end position="83"/>
    </location>
</feature>
<dbReference type="CDD" id="cd06171">
    <property type="entry name" value="Sigma70_r4"/>
    <property type="match status" value="1"/>
</dbReference>
<dbReference type="GO" id="GO:0016987">
    <property type="term" value="F:sigma factor activity"/>
    <property type="evidence" value="ECO:0007669"/>
    <property type="project" value="UniProtKB-KW"/>
</dbReference>
<dbReference type="PANTHER" id="PTHR43133:SF8">
    <property type="entry name" value="RNA POLYMERASE SIGMA FACTOR HI_1459-RELATED"/>
    <property type="match status" value="1"/>
</dbReference>
<dbReference type="GO" id="GO:0003677">
    <property type="term" value="F:DNA binding"/>
    <property type="evidence" value="ECO:0007669"/>
    <property type="project" value="UniProtKB-KW"/>
</dbReference>
<dbReference type="PROSITE" id="PS01063">
    <property type="entry name" value="SIGMA70_ECF"/>
    <property type="match status" value="1"/>
</dbReference>
<dbReference type="InterPro" id="IPR007627">
    <property type="entry name" value="RNA_pol_sigma70_r2"/>
</dbReference>
<feature type="region of interest" description="Disordered" evidence="7">
    <location>
        <begin position="1"/>
        <end position="96"/>
    </location>
</feature>
<comment type="caution">
    <text evidence="10">The sequence shown here is derived from an EMBL/GenBank/DDBJ whole genome shotgun (WGS) entry which is preliminary data.</text>
</comment>
<evidence type="ECO:0000256" key="5">
    <source>
        <dbReference type="ARBA" id="ARBA00023163"/>
    </source>
</evidence>
<dbReference type="InterPro" id="IPR013324">
    <property type="entry name" value="RNA_pol_sigma_r3/r4-like"/>
</dbReference>
<dbReference type="InterPro" id="IPR036388">
    <property type="entry name" value="WH-like_DNA-bd_sf"/>
</dbReference>
<dbReference type="InterPro" id="IPR013325">
    <property type="entry name" value="RNA_pol_sigma_r2"/>
</dbReference>
<gene>
    <name evidence="10" type="ORF">HNQ77_003232</name>
</gene>
<dbReference type="Pfam" id="PF08281">
    <property type="entry name" value="Sigma70_r4_2"/>
    <property type="match status" value="1"/>
</dbReference>
<feature type="domain" description="RNA polymerase sigma-70 region 2" evidence="8">
    <location>
        <begin position="158"/>
        <end position="223"/>
    </location>
</feature>
<dbReference type="InterPro" id="IPR039425">
    <property type="entry name" value="RNA_pol_sigma-70-like"/>
</dbReference>
<evidence type="ECO:0000313" key="10">
    <source>
        <dbReference type="EMBL" id="MBB6145274.1"/>
    </source>
</evidence>
<dbReference type="SUPFAM" id="SSF88659">
    <property type="entry name" value="Sigma3 and sigma4 domains of RNA polymerase sigma factors"/>
    <property type="match status" value="1"/>
</dbReference>
<evidence type="ECO:0000259" key="9">
    <source>
        <dbReference type="Pfam" id="PF08281"/>
    </source>
</evidence>
<proteinExistence type="inferred from homology"/>
<evidence type="ECO:0000256" key="1">
    <source>
        <dbReference type="ARBA" id="ARBA00010641"/>
    </source>
</evidence>
<keyword evidence="5 6" id="KW-0804">Transcription</keyword>
<evidence type="ECO:0000313" key="11">
    <source>
        <dbReference type="Proteomes" id="UP000538666"/>
    </source>
</evidence>
<dbReference type="OrthoDB" id="9785675at2"/>
<evidence type="ECO:0000256" key="4">
    <source>
        <dbReference type="ARBA" id="ARBA00023125"/>
    </source>
</evidence>
<dbReference type="PANTHER" id="PTHR43133">
    <property type="entry name" value="RNA POLYMERASE ECF-TYPE SIGMA FACTO"/>
    <property type="match status" value="1"/>
</dbReference>
<dbReference type="NCBIfam" id="TIGR02937">
    <property type="entry name" value="sigma70-ECF"/>
    <property type="match status" value="1"/>
</dbReference>
<feature type="compositionally biased region" description="Basic and acidic residues" evidence="7">
    <location>
        <begin position="11"/>
        <end position="23"/>
    </location>
</feature>
<evidence type="ECO:0000259" key="8">
    <source>
        <dbReference type="Pfam" id="PF04542"/>
    </source>
</evidence>
<dbReference type="InterPro" id="IPR000838">
    <property type="entry name" value="RNA_pol_sigma70_ECF_CS"/>
</dbReference>
<keyword evidence="3 6" id="KW-0731">Sigma factor</keyword>
<dbReference type="InterPro" id="IPR013249">
    <property type="entry name" value="RNA_pol_sigma70_r4_t2"/>
</dbReference>
<dbReference type="Proteomes" id="UP000538666">
    <property type="component" value="Unassembled WGS sequence"/>
</dbReference>
<keyword evidence="2 6" id="KW-0805">Transcription regulation</keyword>
<dbReference type="AlphaFoldDB" id="A0A841K4T1"/>